<comment type="subcellular location">
    <subcellularLocation>
        <location evidence="11">Cell membrane</location>
    </subcellularLocation>
</comment>
<dbReference type="Pfam" id="PF04413">
    <property type="entry name" value="Glycos_transf_N"/>
    <property type="match status" value="1"/>
</dbReference>
<evidence type="ECO:0000256" key="5">
    <source>
        <dbReference type="ARBA" id="ARBA00019077"/>
    </source>
</evidence>
<feature type="domain" description="3-deoxy-D-manno-octulosonic-acid transferase N-terminal" evidence="12">
    <location>
        <begin position="43"/>
        <end position="210"/>
    </location>
</feature>
<evidence type="ECO:0000256" key="7">
    <source>
        <dbReference type="ARBA" id="ARBA00031445"/>
    </source>
</evidence>
<dbReference type="InterPro" id="IPR007507">
    <property type="entry name" value="Glycos_transf_N"/>
</dbReference>
<feature type="active site" description="Proton acceptor" evidence="9">
    <location>
        <position position="70"/>
    </location>
</feature>
<evidence type="ECO:0000256" key="9">
    <source>
        <dbReference type="PIRSR" id="PIRSR639901-1"/>
    </source>
</evidence>
<accession>A0A1N7HEN0</accession>
<dbReference type="OrthoDB" id="9789797at2"/>
<comment type="pathway">
    <text evidence="2 11">Bacterial outer membrane biogenesis; LPS core biosynthesis.</text>
</comment>
<dbReference type="GO" id="GO:0043842">
    <property type="term" value="F:Kdo transferase activity"/>
    <property type="evidence" value="ECO:0007669"/>
    <property type="project" value="UniProtKB-EC"/>
</dbReference>
<dbReference type="GO" id="GO:0009245">
    <property type="term" value="P:lipid A biosynthetic process"/>
    <property type="evidence" value="ECO:0007669"/>
    <property type="project" value="TreeGrafter"/>
</dbReference>
<dbReference type="PANTHER" id="PTHR42755">
    <property type="entry name" value="3-DEOXY-MANNO-OCTULOSONATE CYTIDYLYLTRANSFERASE"/>
    <property type="match status" value="1"/>
</dbReference>
<evidence type="ECO:0000256" key="11">
    <source>
        <dbReference type="RuleBase" id="RU365103"/>
    </source>
</evidence>
<dbReference type="STRING" id="573024.SAMN05216208_2470"/>
<keyword evidence="11" id="KW-0448">Lipopolysaccharide biosynthesis</keyword>
<dbReference type="Proteomes" id="UP000186019">
    <property type="component" value="Unassembled WGS sequence"/>
</dbReference>
<keyword evidence="14" id="KW-1185">Reference proteome</keyword>
<dbReference type="GO" id="GO:0005886">
    <property type="term" value="C:plasma membrane"/>
    <property type="evidence" value="ECO:0007669"/>
    <property type="project" value="UniProtKB-SubCell"/>
</dbReference>
<name>A0A1N7HEN0_9RHOB</name>
<evidence type="ECO:0000259" key="12">
    <source>
        <dbReference type="Pfam" id="PF04413"/>
    </source>
</evidence>
<dbReference type="Gene3D" id="3.40.50.11720">
    <property type="entry name" value="3-Deoxy-D-manno-octulosonic-acid transferase, N-terminal domain"/>
    <property type="match status" value="1"/>
</dbReference>
<feature type="site" description="Transition state stabilizer" evidence="10">
    <location>
        <position position="140"/>
    </location>
</feature>
<evidence type="ECO:0000256" key="2">
    <source>
        <dbReference type="ARBA" id="ARBA00004713"/>
    </source>
</evidence>
<sequence>MSAAPGRPTPLVRAYALAARGLAPLAYRRSLRKLAENGMDAARIAERMGHSAQPRPEGRLVWFHAASVGESLSVLRLIEHLGETHKALNFLITTGTATSARIIAGRMPPRCRHQFAPLDSPAAVARFLDHWRPDAGVFVESELWPNMLRGAAARGIPLALLNARISDRSARGWARIGGTARYLLGHFRMVHCQDARTAVHLRSLGCTHAAEGVNLKAMAGPLPHDAGALDALQNELGARPIWVMASTHPGEDEVAIAAHQAVLERHPEALMILVPRHPERAGDIAALAAKAGLSTARRSTNEVIGKSQVYLADTLGEMGLWYRLAPLVCVGGSFVPVGGHNPYEVAHGGAAVLHGPLYANFADGYAQMDAAGAAREVADANELGAAIAHLFAAPEDLNAIRARATAFAAAQEDKLSDLASTLCAALAVE</sequence>
<keyword evidence="6 11" id="KW-0808">Transferase</keyword>
<comment type="similarity">
    <text evidence="3">Belongs to the glycosyltransferase group 1 family. Glycosyltransferase 30 subfamily.</text>
</comment>
<evidence type="ECO:0000256" key="10">
    <source>
        <dbReference type="PIRSR" id="PIRSR639901-2"/>
    </source>
</evidence>
<evidence type="ECO:0000256" key="1">
    <source>
        <dbReference type="ARBA" id="ARBA00003394"/>
    </source>
</evidence>
<comment type="function">
    <text evidence="1 11">Involved in lipopolysaccharide (LPS) biosynthesis. Catalyzes the transfer of 3-deoxy-D-manno-octulosonate (Kdo) residue(s) from CMP-Kdo to lipid IV(A), the tetraacyldisaccharide-1,4'-bisphosphate precursor of lipid A.</text>
</comment>
<dbReference type="PANTHER" id="PTHR42755:SF1">
    <property type="entry name" value="3-DEOXY-D-MANNO-OCTULOSONIC ACID TRANSFERASE, MITOCHONDRIAL-RELATED"/>
    <property type="match status" value="1"/>
</dbReference>
<dbReference type="InterPro" id="IPR038107">
    <property type="entry name" value="Glycos_transf_N_sf"/>
</dbReference>
<keyword evidence="11" id="KW-1003">Cell membrane</keyword>
<gene>
    <name evidence="13" type="ORF">SAMN05421666_2845</name>
</gene>
<proteinExistence type="inferred from homology"/>
<evidence type="ECO:0000256" key="4">
    <source>
        <dbReference type="ARBA" id="ARBA00012621"/>
    </source>
</evidence>
<dbReference type="Gene3D" id="3.40.50.2000">
    <property type="entry name" value="Glycogen Phosphorylase B"/>
    <property type="match status" value="1"/>
</dbReference>
<dbReference type="EMBL" id="FTNV01000003">
    <property type="protein sequence ID" value="SIS23168.1"/>
    <property type="molecule type" value="Genomic_DNA"/>
</dbReference>
<reference evidence="13 14" key="1">
    <citation type="submission" date="2017-01" db="EMBL/GenBank/DDBJ databases">
        <authorList>
            <person name="Mah S.A."/>
            <person name="Swanson W.J."/>
            <person name="Moy G.W."/>
            <person name="Vacquier V.D."/>
        </authorList>
    </citation>
    <scope>NUCLEOTIDE SEQUENCE [LARGE SCALE GENOMIC DNA]</scope>
    <source>
        <strain evidence="13 14">DSM 29590</strain>
    </source>
</reference>
<dbReference type="InterPro" id="IPR039901">
    <property type="entry name" value="Kdotransferase"/>
</dbReference>
<dbReference type="EC" id="2.4.99.12" evidence="4 11"/>
<dbReference type="AlphaFoldDB" id="A0A1N7HEN0"/>
<protein>
    <recommendedName>
        <fullName evidence="5 11">3-deoxy-D-manno-octulosonic acid transferase</fullName>
        <shortName evidence="11">Kdo transferase</shortName>
        <ecNumber evidence="4 11">2.4.99.12</ecNumber>
    </recommendedName>
    <alternativeName>
        <fullName evidence="7 11">Lipid IV(A) 3-deoxy-D-manno-octulosonic acid transferase</fullName>
    </alternativeName>
</protein>
<dbReference type="UniPathway" id="UPA00958"/>
<evidence type="ECO:0000313" key="13">
    <source>
        <dbReference type="EMBL" id="SIS23168.1"/>
    </source>
</evidence>
<dbReference type="RefSeq" id="WP_076534954.1">
    <property type="nucleotide sequence ID" value="NZ_FOAC01000002.1"/>
</dbReference>
<keyword evidence="11" id="KW-0472">Membrane</keyword>
<evidence type="ECO:0000256" key="3">
    <source>
        <dbReference type="ARBA" id="ARBA00006380"/>
    </source>
</evidence>
<comment type="catalytic activity">
    <reaction evidence="8 11">
        <text>lipid IVA (E. coli) + CMP-3-deoxy-beta-D-manno-octulosonate = alpha-Kdo-(2-&gt;6)-lipid IVA (E. coli) + CMP + H(+)</text>
        <dbReference type="Rhea" id="RHEA:28066"/>
        <dbReference type="ChEBI" id="CHEBI:15378"/>
        <dbReference type="ChEBI" id="CHEBI:58603"/>
        <dbReference type="ChEBI" id="CHEBI:60364"/>
        <dbReference type="ChEBI" id="CHEBI:60377"/>
        <dbReference type="ChEBI" id="CHEBI:85987"/>
        <dbReference type="EC" id="2.4.99.12"/>
    </reaction>
</comment>
<evidence type="ECO:0000313" key="14">
    <source>
        <dbReference type="Proteomes" id="UP000186019"/>
    </source>
</evidence>
<feature type="site" description="Transition state stabilizer" evidence="10">
    <location>
        <position position="216"/>
    </location>
</feature>
<dbReference type="FunFam" id="3.40.50.2000:FF:000032">
    <property type="entry name" value="3-deoxy-D-manno-octulosonic acid transferase"/>
    <property type="match status" value="1"/>
</dbReference>
<evidence type="ECO:0000256" key="6">
    <source>
        <dbReference type="ARBA" id="ARBA00022679"/>
    </source>
</evidence>
<dbReference type="GO" id="GO:0009244">
    <property type="term" value="P:lipopolysaccharide core region biosynthetic process"/>
    <property type="evidence" value="ECO:0007669"/>
    <property type="project" value="UniProtKB-UniRule"/>
</dbReference>
<organism evidence="13 14">
    <name type="scientific">Roseovarius nanhaiticus</name>
    <dbReference type="NCBI Taxonomy" id="573024"/>
    <lineage>
        <taxon>Bacteria</taxon>
        <taxon>Pseudomonadati</taxon>
        <taxon>Pseudomonadota</taxon>
        <taxon>Alphaproteobacteria</taxon>
        <taxon>Rhodobacterales</taxon>
        <taxon>Roseobacteraceae</taxon>
        <taxon>Roseovarius</taxon>
    </lineage>
</organism>
<evidence type="ECO:0000256" key="8">
    <source>
        <dbReference type="ARBA" id="ARBA00049183"/>
    </source>
</evidence>